<name>A0A520N0H8_9GAMM</name>
<dbReference type="GO" id="GO:0006750">
    <property type="term" value="P:glutathione biosynthetic process"/>
    <property type="evidence" value="ECO:0007669"/>
    <property type="project" value="UniProtKB-KW"/>
</dbReference>
<evidence type="ECO:0000256" key="11">
    <source>
        <dbReference type="RuleBase" id="RU368036"/>
    </source>
</evidence>
<comment type="subunit">
    <text evidence="11">This enzyme consists of two polypeptide chains, which are synthesized in precursor form from a single polypeptide.</text>
</comment>
<dbReference type="PRINTS" id="PR01210">
    <property type="entry name" value="GGTRANSPTASE"/>
</dbReference>
<keyword evidence="4 11" id="KW-0808">Transferase</keyword>
<sequence>MIRVIFIYFLLIQIILSETTIRGKVVEADSSMVVTRHFLATEVGNNVLRNGGNAVDASVAISFALAVVLPQAGNIGGGGFMVIHQNNGQSTSIDYREQAPLKSTEKMFITDDKYNQELALESYLSSGTPGTVAGLYLAHRKYGSVDWPLLIQPAIDLAENGFLITETLEHALENNINKLKKFAATKDIFFKHEMTLRAGDRLIQTDLANTLKLIAKNGIDGFYRGEVARFIEKAMLANDGLITQQDLLSYEAKERDPIIFDYKELEIVTMPPASSGGLMLALMLNIIENIDLDLESQSPQNILKISEVMQIAYSLRSVYLGDSDFYQVPFQEFLSKDKAKKLLQNINFQSSSTKESLAPENFKFKENTTHYSVIDQFGNAVSNTTTLNTAFGSGVVIDGTGILMNNEMDDFSSSPGVENYFQLLGNEANKIEPLKRPLSSMTPTIVLKDREPYIITGAQGGSRIITAVLHIILNYYDFKMSASESVSANRYHHQWNPNVLMYEYMDLSLQNELERLGFRLYRRPANYDYSNGITSSIMIEENKIIGVSDPRSKDYLAIGISK</sequence>
<comment type="caution">
    <text evidence="12">The sequence shown here is derived from an EMBL/GenBank/DDBJ whole genome shotgun (WGS) entry which is preliminary data.</text>
</comment>
<dbReference type="PROSITE" id="PS00462">
    <property type="entry name" value="G_GLU_TRANSPEPTIDASE"/>
    <property type="match status" value="1"/>
</dbReference>
<evidence type="ECO:0000256" key="9">
    <source>
        <dbReference type="PIRSR" id="PIRSR600101-1"/>
    </source>
</evidence>
<keyword evidence="5 11" id="KW-0378">Hydrolase</keyword>
<dbReference type="PANTHER" id="PTHR43199:SF1">
    <property type="entry name" value="GLUTATHIONE HYDROLASE PROENZYME"/>
    <property type="match status" value="1"/>
</dbReference>
<feature type="binding site" evidence="10">
    <location>
        <begin position="439"/>
        <end position="440"/>
    </location>
    <ligand>
        <name>L-glutamate</name>
        <dbReference type="ChEBI" id="CHEBI:29985"/>
    </ligand>
</feature>
<dbReference type="UniPathway" id="UPA00204"/>
<dbReference type="EMBL" id="SHBE01000002">
    <property type="protein sequence ID" value="RZO26936.1"/>
    <property type="molecule type" value="Genomic_DNA"/>
</dbReference>
<dbReference type="AlphaFoldDB" id="A0A520N0H8"/>
<evidence type="ECO:0000256" key="7">
    <source>
        <dbReference type="ARBA" id="ARBA00023315"/>
    </source>
</evidence>
<feature type="binding site" evidence="10">
    <location>
        <position position="410"/>
    </location>
    <ligand>
        <name>L-glutamate</name>
        <dbReference type="ChEBI" id="CHEBI:29985"/>
    </ligand>
</feature>
<accession>A0A520N0H8</accession>
<dbReference type="InterPro" id="IPR055262">
    <property type="entry name" value="GGT_CS"/>
</dbReference>
<evidence type="ECO:0000313" key="13">
    <source>
        <dbReference type="Proteomes" id="UP000315825"/>
    </source>
</evidence>
<evidence type="ECO:0000256" key="10">
    <source>
        <dbReference type="PIRSR" id="PIRSR600101-2"/>
    </source>
</evidence>
<dbReference type="InterPro" id="IPR043138">
    <property type="entry name" value="GGT_lsub"/>
</dbReference>
<dbReference type="Gene3D" id="1.10.246.130">
    <property type="match status" value="1"/>
</dbReference>
<dbReference type="GO" id="GO:0006751">
    <property type="term" value="P:glutathione catabolic process"/>
    <property type="evidence" value="ECO:0007669"/>
    <property type="project" value="UniProtKB-UniRule"/>
</dbReference>
<dbReference type="GO" id="GO:0036374">
    <property type="term" value="F:glutathione hydrolase activity"/>
    <property type="evidence" value="ECO:0007669"/>
    <property type="project" value="UniProtKB-UniRule"/>
</dbReference>
<comment type="pathway">
    <text evidence="11">Sulfur metabolism; glutathione metabolism.</text>
</comment>
<evidence type="ECO:0000256" key="1">
    <source>
        <dbReference type="ARBA" id="ARBA00001049"/>
    </source>
</evidence>
<reference evidence="12 13" key="1">
    <citation type="submission" date="2019-02" db="EMBL/GenBank/DDBJ databases">
        <title>Prokaryotic population dynamics and viral predation in marine succession experiment using metagenomics: the confinement effect.</title>
        <authorList>
            <person name="Haro-Moreno J.M."/>
            <person name="Rodriguez-Valera F."/>
            <person name="Lopez-Perez M."/>
        </authorList>
    </citation>
    <scope>NUCLEOTIDE SEQUENCE [LARGE SCALE GENOMIC DNA]</scope>
    <source>
        <strain evidence="12">MED-G159</strain>
    </source>
</reference>
<dbReference type="NCBIfam" id="TIGR00066">
    <property type="entry name" value="g_glut_trans"/>
    <property type="match status" value="1"/>
</dbReference>
<feature type="active site" description="Nucleophile" evidence="9">
    <location>
        <position position="368"/>
    </location>
</feature>
<protein>
    <recommendedName>
        <fullName evidence="11">Glutathione hydrolase proenzyme</fullName>
        <ecNumber evidence="11">2.3.2.2</ecNumber>
        <ecNumber evidence="11">3.4.19.13</ecNumber>
    </recommendedName>
    <component>
        <recommendedName>
            <fullName evidence="11">Glutathione hydrolase large chain</fullName>
        </recommendedName>
    </component>
    <component>
        <recommendedName>
            <fullName evidence="11">Glutathione hydrolase small chain</fullName>
        </recommendedName>
    </component>
</protein>
<dbReference type="EC" id="2.3.2.2" evidence="11"/>
<evidence type="ECO:0000256" key="5">
    <source>
        <dbReference type="ARBA" id="ARBA00022801"/>
    </source>
</evidence>
<evidence type="ECO:0000313" key="12">
    <source>
        <dbReference type="EMBL" id="RZO26936.1"/>
    </source>
</evidence>
<comment type="catalytic activity">
    <reaction evidence="2 11">
        <text>glutathione + H2O = L-cysteinylglycine + L-glutamate</text>
        <dbReference type="Rhea" id="RHEA:28807"/>
        <dbReference type="ChEBI" id="CHEBI:15377"/>
        <dbReference type="ChEBI" id="CHEBI:29985"/>
        <dbReference type="ChEBI" id="CHEBI:57925"/>
        <dbReference type="ChEBI" id="CHEBI:61694"/>
        <dbReference type="EC" id="3.4.19.13"/>
    </reaction>
</comment>
<dbReference type="Pfam" id="PF01019">
    <property type="entry name" value="G_glu_transpept"/>
    <property type="match status" value="1"/>
</dbReference>
<proteinExistence type="inferred from homology"/>
<dbReference type="InterPro" id="IPR051792">
    <property type="entry name" value="GGT_bact"/>
</dbReference>
<evidence type="ECO:0000256" key="4">
    <source>
        <dbReference type="ARBA" id="ARBA00022679"/>
    </source>
</evidence>
<dbReference type="InterPro" id="IPR000101">
    <property type="entry name" value="GGT_peptidase"/>
</dbReference>
<dbReference type="InterPro" id="IPR043137">
    <property type="entry name" value="GGT_ssub_C"/>
</dbReference>
<keyword evidence="7 11" id="KW-0012">Acyltransferase</keyword>
<evidence type="ECO:0000256" key="3">
    <source>
        <dbReference type="ARBA" id="ARBA00009381"/>
    </source>
</evidence>
<evidence type="ECO:0000256" key="8">
    <source>
        <dbReference type="ARBA" id="ARBA00047417"/>
    </source>
</evidence>
<keyword evidence="11" id="KW-0317">Glutathione biosynthesis</keyword>
<comment type="catalytic activity">
    <reaction evidence="1 11">
        <text>an S-substituted glutathione + H2O = an S-substituted L-cysteinylglycine + L-glutamate</text>
        <dbReference type="Rhea" id="RHEA:59468"/>
        <dbReference type="ChEBI" id="CHEBI:15377"/>
        <dbReference type="ChEBI" id="CHEBI:29985"/>
        <dbReference type="ChEBI" id="CHEBI:90779"/>
        <dbReference type="ChEBI" id="CHEBI:143103"/>
        <dbReference type="EC" id="3.4.19.13"/>
    </reaction>
</comment>
<dbReference type="InterPro" id="IPR029055">
    <property type="entry name" value="Ntn_hydrolases_N"/>
</dbReference>
<feature type="binding site" evidence="10">
    <location>
        <position position="461"/>
    </location>
    <ligand>
        <name>L-glutamate</name>
        <dbReference type="ChEBI" id="CHEBI:29985"/>
    </ligand>
</feature>
<dbReference type="Gene3D" id="3.60.20.40">
    <property type="match status" value="1"/>
</dbReference>
<feature type="binding site" evidence="10">
    <location>
        <position position="96"/>
    </location>
    <ligand>
        <name>L-glutamate</name>
        <dbReference type="ChEBI" id="CHEBI:29985"/>
    </ligand>
</feature>
<comment type="catalytic activity">
    <reaction evidence="8 11">
        <text>an N-terminal (5-L-glutamyl)-[peptide] + an alpha-amino acid = 5-L-glutamyl amino acid + an N-terminal L-alpha-aminoacyl-[peptide]</text>
        <dbReference type="Rhea" id="RHEA:23904"/>
        <dbReference type="Rhea" id="RHEA-COMP:9780"/>
        <dbReference type="Rhea" id="RHEA-COMP:9795"/>
        <dbReference type="ChEBI" id="CHEBI:77644"/>
        <dbReference type="ChEBI" id="CHEBI:78597"/>
        <dbReference type="ChEBI" id="CHEBI:78599"/>
        <dbReference type="ChEBI" id="CHEBI:78608"/>
        <dbReference type="EC" id="2.3.2.2"/>
    </reaction>
</comment>
<dbReference type="GO" id="GO:0103068">
    <property type="term" value="F:leukotriene C4 gamma-glutamyl transferase activity"/>
    <property type="evidence" value="ECO:0007669"/>
    <property type="project" value="UniProtKB-EC"/>
</dbReference>
<dbReference type="SUPFAM" id="SSF56235">
    <property type="entry name" value="N-terminal nucleophile aminohydrolases (Ntn hydrolases)"/>
    <property type="match status" value="1"/>
</dbReference>
<dbReference type="PANTHER" id="PTHR43199">
    <property type="entry name" value="GLUTATHIONE HYDROLASE"/>
    <property type="match status" value="1"/>
</dbReference>
<evidence type="ECO:0000256" key="6">
    <source>
        <dbReference type="ARBA" id="ARBA00023145"/>
    </source>
</evidence>
<keyword evidence="6 11" id="KW-0865">Zymogen</keyword>
<dbReference type="Proteomes" id="UP000315825">
    <property type="component" value="Unassembled WGS sequence"/>
</dbReference>
<feature type="binding site" evidence="10">
    <location>
        <begin position="386"/>
        <end position="388"/>
    </location>
    <ligand>
        <name>L-glutamate</name>
        <dbReference type="ChEBI" id="CHEBI:29985"/>
    </ligand>
</feature>
<comment type="similarity">
    <text evidence="3 11">Belongs to the gamma-glutamyltransferase family.</text>
</comment>
<organism evidence="12 13">
    <name type="scientific">SAR86 cluster bacterium</name>
    <dbReference type="NCBI Taxonomy" id="2030880"/>
    <lineage>
        <taxon>Bacteria</taxon>
        <taxon>Pseudomonadati</taxon>
        <taxon>Pseudomonadota</taxon>
        <taxon>Gammaproteobacteria</taxon>
        <taxon>SAR86 cluster</taxon>
    </lineage>
</organism>
<evidence type="ECO:0000256" key="2">
    <source>
        <dbReference type="ARBA" id="ARBA00001089"/>
    </source>
</evidence>
<dbReference type="EC" id="3.4.19.13" evidence="11"/>
<comment type="PTM">
    <text evidence="11">Cleaved by autocatalysis into a large and a small subunit.</text>
</comment>
<gene>
    <name evidence="12" type="primary">ggt</name>
    <name evidence="12" type="ORF">EVA92_01965</name>
</gene>